<evidence type="ECO:0000256" key="2">
    <source>
        <dbReference type="ARBA" id="ARBA00022695"/>
    </source>
</evidence>
<keyword evidence="11" id="KW-1185">Reference proteome</keyword>
<dbReference type="SMART" id="SM00471">
    <property type="entry name" value="HDc"/>
    <property type="match status" value="1"/>
</dbReference>
<dbReference type="RefSeq" id="WP_200800000.1">
    <property type="nucleotide sequence ID" value="NZ_FQVU01000001.1"/>
</dbReference>
<dbReference type="InterPro" id="IPR043519">
    <property type="entry name" value="NT_sf"/>
</dbReference>
<dbReference type="PROSITE" id="PS51671">
    <property type="entry name" value="ACT"/>
    <property type="match status" value="2"/>
</dbReference>
<name>A0A1M5D036_9ACTN</name>
<comment type="catalytic activity">
    <reaction evidence="7">
        <text>[protein-PII]-L-tyrosine + UTP = [protein-PII]-uridylyl-L-tyrosine + diphosphate</text>
        <dbReference type="Rhea" id="RHEA:13673"/>
        <dbReference type="Rhea" id="RHEA-COMP:12147"/>
        <dbReference type="Rhea" id="RHEA-COMP:12148"/>
        <dbReference type="ChEBI" id="CHEBI:33019"/>
        <dbReference type="ChEBI" id="CHEBI:46398"/>
        <dbReference type="ChEBI" id="CHEBI:46858"/>
        <dbReference type="ChEBI" id="CHEBI:90602"/>
        <dbReference type="EC" id="2.7.7.59"/>
    </reaction>
</comment>
<feature type="domain" description="HD" evidence="9">
    <location>
        <begin position="410"/>
        <end position="519"/>
    </location>
</feature>
<dbReference type="InterPro" id="IPR045865">
    <property type="entry name" value="ACT-like_dom_sf"/>
</dbReference>
<keyword evidence="5 7" id="KW-0460">Magnesium</keyword>
<gene>
    <name evidence="7" type="primary">glnD</name>
    <name evidence="10" type="ORF">SAMN05443575_0412</name>
</gene>
<proteinExistence type="inferred from homology"/>
<evidence type="ECO:0000256" key="1">
    <source>
        <dbReference type="ARBA" id="ARBA00022679"/>
    </source>
</evidence>
<comment type="catalytic activity">
    <reaction evidence="7">
        <text>[protein-PII]-uridylyl-L-tyrosine + H2O = [protein-PII]-L-tyrosine + UMP + H(+)</text>
        <dbReference type="Rhea" id="RHEA:48600"/>
        <dbReference type="Rhea" id="RHEA-COMP:12147"/>
        <dbReference type="Rhea" id="RHEA-COMP:12148"/>
        <dbReference type="ChEBI" id="CHEBI:15377"/>
        <dbReference type="ChEBI" id="CHEBI:15378"/>
        <dbReference type="ChEBI" id="CHEBI:46858"/>
        <dbReference type="ChEBI" id="CHEBI:57865"/>
        <dbReference type="ChEBI" id="CHEBI:90602"/>
    </reaction>
</comment>
<dbReference type="STRING" id="1206085.SAMN05443575_0412"/>
<evidence type="ECO:0000256" key="5">
    <source>
        <dbReference type="ARBA" id="ARBA00022842"/>
    </source>
</evidence>
<dbReference type="EC" id="2.7.7.59" evidence="7"/>
<dbReference type="InterPro" id="IPR013546">
    <property type="entry name" value="PII_UdlTrfase/GS_AdlTrfase"/>
</dbReference>
<dbReference type="GO" id="GO:0006808">
    <property type="term" value="P:regulation of nitrogen utilization"/>
    <property type="evidence" value="ECO:0007669"/>
    <property type="project" value="UniProtKB-UniRule"/>
</dbReference>
<dbReference type="PIRSF" id="PIRSF006288">
    <property type="entry name" value="PII_uridyltransf"/>
    <property type="match status" value="1"/>
</dbReference>
<keyword evidence="3" id="KW-0677">Repeat</keyword>
<dbReference type="Pfam" id="PF01966">
    <property type="entry name" value="HD"/>
    <property type="match status" value="1"/>
</dbReference>
<keyword evidence="1 7" id="KW-0808">Transferase</keyword>
<dbReference type="EMBL" id="FQVU01000001">
    <property type="protein sequence ID" value="SHF60331.1"/>
    <property type="molecule type" value="Genomic_DNA"/>
</dbReference>
<comment type="caution">
    <text evidence="7">Lacks conserved residue(s) required for the propagation of feature annotation.</text>
</comment>
<dbReference type="Pfam" id="PF08335">
    <property type="entry name" value="GlnD_UR_UTase"/>
    <property type="match status" value="2"/>
</dbReference>
<comment type="domain">
    <text evidence="7">Has four distinct domains: an N-terminal nucleotidyltransferase (NT) domain responsible for UTase activity, a central HD domain that encodes UR activity, and two C-terminal ACT domains that seem to have a role in glutamine sensing.</text>
</comment>
<dbReference type="InterPro" id="IPR010043">
    <property type="entry name" value="UTase/UR"/>
</dbReference>
<dbReference type="Proteomes" id="UP000186132">
    <property type="component" value="Unassembled WGS sequence"/>
</dbReference>
<dbReference type="CDD" id="cd04899">
    <property type="entry name" value="ACT_ACR-UUR-like_2"/>
    <property type="match status" value="1"/>
</dbReference>
<evidence type="ECO:0000256" key="4">
    <source>
        <dbReference type="ARBA" id="ARBA00022801"/>
    </source>
</evidence>
<dbReference type="InterPro" id="IPR002912">
    <property type="entry name" value="ACT_dom"/>
</dbReference>
<dbReference type="GO" id="GO:0008081">
    <property type="term" value="F:phosphoric diester hydrolase activity"/>
    <property type="evidence" value="ECO:0007669"/>
    <property type="project" value="UniProtKB-UniRule"/>
</dbReference>
<evidence type="ECO:0000256" key="3">
    <source>
        <dbReference type="ARBA" id="ARBA00022737"/>
    </source>
</evidence>
<dbReference type="NCBIfam" id="NF002895">
    <property type="entry name" value="PRK03381.1"/>
    <property type="match status" value="1"/>
</dbReference>
<evidence type="ECO:0000256" key="7">
    <source>
        <dbReference type="HAMAP-Rule" id="MF_00277"/>
    </source>
</evidence>
<dbReference type="PANTHER" id="PTHR47320:SF1">
    <property type="entry name" value="BIFUNCTIONAL URIDYLYLTRANSFERASE_URIDYLYL-REMOVING ENZYME"/>
    <property type="match status" value="1"/>
</dbReference>
<comment type="similarity">
    <text evidence="7">Belongs to the GlnD family.</text>
</comment>
<dbReference type="EC" id="3.1.4.-" evidence="7"/>
<dbReference type="SUPFAM" id="SSF81593">
    <property type="entry name" value="Nucleotidyltransferase substrate binding subunit/domain"/>
    <property type="match status" value="1"/>
</dbReference>
<reference evidence="10 11" key="1">
    <citation type="submission" date="2016-11" db="EMBL/GenBank/DDBJ databases">
        <authorList>
            <person name="Jaros S."/>
            <person name="Januszkiewicz K."/>
            <person name="Wedrychowicz H."/>
        </authorList>
    </citation>
    <scope>NUCLEOTIDE SEQUENCE [LARGE SCALE GENOMIC DNA]</scope>
    <source>
        <strain evidence="10 11">DSM 45627</strain>
    </source>
</reference>
<feature type="domain" description="ACT" evidence="8">
    <location>
        <begin position="586"/>
        <end position="666"/>
    </location>
</feature>
<keyword evidence="2 7" id="KW-0548">Nucleotidyltransferase</keyword>
<feature type="domain" description="ACT" evidence="8">
    <location>
        <begin position="693"/>
        <end position="763"/>
    </location>
</feature>
<feature type="region of interest" description="Uridylyltransferase" evidence="7">
    <location>
        <begin position="1"/>
        <end position="295"/>
    </location>
</feature>
<dbReference type="CDD" id="cd04873">
    <property type="entry name" value="ACT_UUR-ACR-like"/>
    <property type="match status" value="1"/>
</dbReference>
<organism evidence="10 11">
    <name type="scientific">Jatrophihabitans endophyticus</name>
    <dbReference type="NCBI Taxonomy" id="1206085"/>
    <lineage>
        <taxon>Bacteria</taxon>
        <taxon>Bacillati</taxon>
        <taxon>Actinomycetota</taxon>
        <taxon>Actinomycetes</taxon>
        <taxon>Jatrophihabitantales</taxon>
        <taxon>Jatrophihabitantaceae</taxon>
        <taxon>Jatrophihabitans</taxon>
    </lineage>
</organism>
<evidence type="ECO:0000256" key="6">
    <source>
        <dbReference type="ARBA" id="ARBA00023268"/>
    </source>
</evidence>
<dbReference type="PANTHER" id="PTHR47320">
    <property type="entry name" value="BIFUNCTIONAL URIDYLYLTRANSFERASE/URIDYLYL-REMOVING ENZYME"/>
    <property type="match status" value="1"/>
</dbReference>
<dbReference type="Gene3D" id="1.10.3090.10">
    <property type="entry name" value="cca-adding enzyme, domain 2"/>
    <property type="match status" value="1"/>
</dbReference>
<keyword evidence="6 7" id="KW-0511">Multifunctional enzyme</keyword>
<dbReference type="HAMAP" id="MF_00277">
    <property type="entry name" value="PII_uridylyl_transf"/>
    <property type="match status" value="1"/>
</dbReference>
<protein>
    <recommendedName>
        <fullName evidence="7">Bifunctional uridylyltransferase/uridylyl-removing enzyme</fullName>
        <shortName evidence="7">UTase/UR</shortName>
    </recommendedName>
    <alternativeName>
        <fullName evidence="7">Bifunctional [protein-PII] modification enzyme</fullName>
    </alternativeName>
    <alternativeName>
        <fullName evidence="7">Bifunctional nitrogen sensor protein</fullName>
    </alternativeName>
    <domain>
        <recommendedName>
            <fullName evidence="7">[Protein-PII] uridylyltransferase</fullName>
            <shortName evidence="7">PII uridylyltransferase</shortName>
            <shortName evidence="7">UTase</shortName>
            <ecNumber evidence="7">2.7.7.59</ecNumber>
        </recommendedName>
    </domain>
    <domain>
        <recommendedName>
            <fullName evidence="7">[Protein-PII]-UMP uridylyl-removing enzyme</fullName>
            <shortName evidence="7">UR</shortName>
            <ecNumber evidence="7">3.1.4.-</ecNumber>
        </recommendedName>
    </domain>
</protein>
<comment type="cofactor">
    <cofactor evidence="7">
        <name>Mg(2+)</name>
        <dbReference type="ChEBI" id="CHEBI:18420"/>
    </cofactor>
</comment>
<dbReference type="PROSITE" id="PS51831">
    <property type="entry name" value="HD"/>
    <property type="match status" value="1"/>
</dbReference>
<accession>A0A1M5D036</accession>
<dbReference type="AlphaFoldDB" id="A0A1M5D036"/>
<comment type="function">
    <text evidence="7">Modifies, by uridylylation and deuridylylation, the PII regulatory proteins (GlnB and homologs), in response to the nitrogen status of the cell that GlnD senses through the glutamine level. Under low glutamine levels, catalyzes the conversion of the PII proteins and UTP to PII-UMP and PPi, while under higher glutamine levels, GlnD hydrolyzes PII-UMP to PII and UMP (deuridylylation). Thus, controls uridylylation state and activity of the PII proteins, and plays an important role in the regulation of nitrogen metabolism.</text>
</comment>
<dbReference type="InterPro" id="IPR006674">
    <property type="entry name" value="HD_domain"/>
</dbReference>
<keyword evidence="4 7" id="KW-0378">Hydrolase</keyword>
<evidence type="ECO:0000259" key="8">
    <source>
        <dbReference type="PROSITE" id="PS51671"/>
    </source>
</evidence>
<dbReference type="SUPFAM" id="SSF81301">
    <property type="entry name" value="Nucleotidyltransferase"/>
    <property type="match status" value="1"/>
</dbReference>
<evidence type="ECO:0000259" key="9">
    <source>
        <dbReference type="PROSITE" id="PS51831"/>
    </source>
</evidence>
<dbReference type="GO" id="GO:0008773">
    <property type="term" value="F:[protein-PII] uridylyltransferase activity"/>
    <property type="evidence" value="ECO:0007669"/>
    <property type="project" value="UniProtKB-UniRule"/>
</dbReference>
<dbReference type="InterPro" id="IPR003607">
    <property type="entry name" value="HD/PDEase_dom"/>
</dbReference>
<sequence length="763" mass="82351">MLRRPGLVGARLRHELSDTVDGWLRPLLADRPGLALVAVGGLGRREPAPYSDLDLVLLHDGGVAGLGDVADAVWYPVWDSGVSLDHSVRTPDQAVAVARTDLKALLGLLDIRHIAGDAGLTGQVRSAVLDVWRATAVKRMPELREISRERWAIAGEAAYLLEPNLKESRGGLRDAQALHALAAAQLVDYPVWVREAYPVLLDVRGELHRLTGRAEDVLRQQEHDGVATALGLTDTDTGVAVEQARDQLLRRVNEAARSIAHAVDVAWRRVGSAPGASRPRRRLFGQRSSGPERIGLAKDVVAQDGEVVLARDADPWADPGLVLRVARAAAENDLPIAPFALERLASESAPLPAPWPSAALGDLLAVLGTGRRAIGVLEALDQAGLLVALIPEWDAVRCRAQRDPVHRYTVDRHLLECAAAAAERDDEVERPDLLVLGALLHDIGKGYPGGDHSVTGAVHAETIARRLGYAGADLDVLVGLVRHHLLLPHTATRRDLDDPMTITIVRESVDDSLDLLDLLLVLTRADAAATGPGAWSEWRGRLVDELVERTRAAIGGRRAPEVSPLDDERRALAEAGALAVVVTGDEVVVAAADTPGTLYRTAGVLALHSLDVREASIATHAGMAVNRFVVHPRFGQLPDPARVRQDLAVAMRGELGLADKLRQKEETYSRRAPGEPRRRPTMLWFDDSADATVLEFRGEDEIGLLSRITAALEAAGLDIRAARVSSLAGVVVDAFYVTDREGKQIPEHDRPGIEAQLRAAWPR</sequence>
<dbReference type="SUPFAM" id="SSF109604">
    <property type="entry name" value="HD-domain/PDEase-like"/>
    <property type="match status" value="1"/>
</dbReference>
<comment type="activity regulation">
    <text evidence="7">Uridylyltransferase (UTase) activity is inhibited by glutamine, while glutamine activates uridylyl-removing (UR) activity.</text>
</comment>
<evidence type="ECO:0000313" key="10">
    <source>
        <dbReference type="EMBL" id="SHF60331.1"/>
    </source>
</evidence>
<dbReference type="SUPFAM" id="SSF55021">
    <property type="entry name" value="ACT-like"/>
    <property type="match status" value="2"/>
</dbReference>
<evidence type="ECO:0000313" key="11">
    <source>
        <dbReference type="Proteomes" id="UP000186132"/>
    </source>
</evidence>
<dbReference type="CDD" id="cd05401">
    <property type="entry name" value="NT_GlnE_GlnD_like"/>
    <property type="match status" value="1"/>
</dbReference>